<dbReference type="EMBL" id="BAAACO010000005">
    <property type="protein sequence ID" value="GAA0860360.1"/>
    <property type="molecule type" value="Genomic_DNA"/>
</dbReference>
<sequence>MERNIDNLKGKVVKHFKGKLYLVLDVARHSETMEELVVYKALYGEFGIFVRPLEMFLSEVDTEKYPNCTQKYRFQEINEEDTNLIKNAISK</sequence>
<gene>
    <name evidence="2" type="ORF">GCM10008916_26410</name>
</gene>
<name>A0ABP3X636_9CLOT</name>
<accession>A0ABP3X636</accession>
<protein>
    <recommendedName>
        <fullName evidence="1">DUF1653 domain-containing protein</fullName>
    </recommendedName>
</protein>
<dbReference type="InterPro" id="IPR023387">
    <property type="entry name" value="DUF1653-like_dom"/>
</dbReference>
<evidence type="ECO:0000313" key="2">
    <source>
        <dbReference type="EMBL" id="GAA0860360.1"/>
    </source>
</evidence>
<dbReference type="Gene3D" id="2.30.30.320">
    <property type="entry name" value="DUF1653-like domain"/>
    <property type="match status" value="1"/>
</dbReference>
<evidence type="ECO:0000313" key="3">
    <source>
        <dbReference type="Proteomes" id="UP001501764"/>
    </source>
</evidence>
<reference evidence="3" key="1">
    <citation type="journal article" date="2019" name="Int. J. Syst. Evol. Microbiol.">
        <title>The Global Catalogue of Microorganisms (GCM) 10K type strain sequencing project: providing services to taxonomists for standard genome sequencing and annotation.</title>
        <authorList>
            <consortium name="The Broad Institute Genomics Platform"/>
            <consortium name="The Broad Institute Genome Sequencing Center for Infectious Disease"/>
            <person name="Wu L."/>
            <person name="Ma J."/>
        </authorList>
    </citation>
    <scope>NUCLEOTIDE SEQUENCE [LARGE SCALE GENOMIC DNA]</scope>
    <source>
        <strain evidence="3">JCM 6485</strain>
    </source>
</reference>
<dbReference type="Proteomes" id="UP001501764">
    <property type="component" value="Unassembled WGS sequence"/>
</dbReference>
<feature type="domain" description="DUF1653" evidence="1">
    <location>
        <begin position="13"/>
        <end position="75"/>
    </location>
</feature>
<evidence type="ECO:0000259" key="1">
    <source>
        <dbReference type="Pfam" id="PF07866"/>
    </source>
</evidence>
<comment type="caution">
    <text evidence="2">The sequence shown here is derived from an EMBL/GenBank/DDBJ whole genome shotgun (WGS) entry which is preliminary data.</text>
</comment>
<dbReference type="Pfam" id="PF07866">
    <property type="entry name" value="DUF1653"/>
    <property type="match status" value="1"/>
</dbReference>
<keyword evidence="3" id="KW-1185">Reference proteome</keyword>
<dbReference type="GeneID" id="60854466"/>
<dbReference type="InterPro" id="IPR037135">
    <property type="entry name" value="DUF1653-like_dom_sf"/>
</dbReference>
<organism evidence="2 3">
    <name type="scientific">Clostridium nitritogenes</name>
    <dbReference type="NCBI Taxonomy" id="83340"/>
    <lineage>
        <taxon>Bacteria</taxon>
        <taxon>Bacillati</taxon>
        <taxon>Bacillota</taxon>
        <taxon>Clostridia</taxon>
        <taxon>Eubacteriales</taxon>
        <taxon>Clostridiaceae</taxon>
        <taxon>Clostridium</taxon>
    </lineage>
</organism>
<proteinExistence type="predicted"/>
<dbReference type="RefSeq" id="WP_077230025.1">
    <property type="nucleotide sequence ID" value="NZ_BAAACO010000005.1"/>
</dbReference>